<feature type="chain" id="PRO_5035724141" description="Secreted protein" evidence="1">
    <location>
        <begin position="21"/>
        <end position="73"/>
    </location>
</feature>
<dbReference type="EMBL" id="CM031817">
    <property type="protein sequence ID" value="KAG6641370.1"/>
    <property type="molecule type" value="Genomic_DNA"/>
</dbReference>
<accession>A0A8T1PLU4</accession>
<dbReference type="AlphaFoldDB" id="A0A8T1PLU4"/>
<keyword evidence="1" id="KW-0732">Signal</keyword>
<protein>
    <recommendedName>
        <fullName evidence="4">Secreted protein</fullName>
    </recommendedName>
</protein>
<sequence>MFQQLMIILSLIFCKDTVYTYETTNYNHSYQKEKNKNKNKNKSVIKQAIGTNILQHLEICIYDISMRMSPPLD</sequence>
<dbReference type="Proteomes" id="UP000811609">
    <property type="component" value="Chromosome 9"/>
</dbReference>
<evidence type="ECO:0000313" key="2">
    <source>
        <dbReference type="EMBL" id="KAG6641370.1"/>
    </source>
</evidence>
<evidence type="ECO:0008006" key="4">
    <source>
        <dbReference type="Google" id="ProtNLM"/>
    </source>
</evidence>
<organism evidence="2 3">
    <name type="scientific">Carya illinoinensis</name>
    <name type="common">Pecan</name>
    <dbReference type="NCBI Taxonomy" id="32201"/>
    <lineage>
        <taxon>Eukaryota</taxon>
        <taxon>Viridiplantae</taxon>
        <taxon>Streptophyta</taxon>
        <taxon>Embryophyta</taxon>
        <taxon>Tracheophyta</taxon>
        <taxon>Spermatophyta</taxon>
        <taxon>Magnoliopsida</taxon>
        <taxon>eudicotyledons</taxon>
        <taxon>Gunneridae</taxon>
        <taxon>Pentapetalae</taxon>
        <taxon>rosids</taxon>
        <taxon>fabids</taxon>
        <taxon>Fagales</taxon>
        <taxon>Juglandaceae</taxon>
        <taxon>Carya</taxon>
    </lineage>
</organism>
<comment type="caution">
    <text evidence="2">The sequence shown here is derived from an EMBL/GenBank/DDBJ whole genome shotgun (WGS) entry which is preliminary data.</text>
</comment>
<reference evidence="2" key="1">
    <citation type="submission" date="2020-12" db="EMBL/GenBank/DDBJ databases">
        <title>WGS assembly of Carya illinoinensis cv. Pawnee.</title>
        <authorList>
            <person name="Platts A."/>
            <person name="Shu S."/>
            <person name="Wright S."/>
            <person name="Barry K."/>
            <person name="Edger P."/>
            <person name="Pires J.C."/>
            <person name="Schmutz J."/>
        </authorList>
    </citation>
    <scope>NUCLEOTIDE SEQUENCE</scope>
    <source>
        <tissue evidence="2">Leaf</tissue>
    </source>
</reference>
<evidence type="ECO:0000256" key="1">
    <source>
        <dbReference type="SAM" id="SignalP"/>
    </source>
</evidence>
<evidence type="ECO:0000313" key="3">
    <source>
        <dbReference type="Proteomes" id="UP000811609"/>
    </source>
</evidence>
<keyword evidence="3" id="KW-1185">Reference proteome</keyword>
<gene>
    <name evidence="2" type="ORF">CIPAW_09G068900</name>
</gene>
<feature type="signal peptide" evidence="1">
    <location>
        <begin position="1"/>
        <end position="20"/>
    </location>
</feature>
<name>A0A8T1PLU4_CARIL</name>
<proteinExistence type="predicted"/>